<gene>
    <name evidence="2" type="ORF">H0B56_10120</name>
</gene>
<sequence>MRRATAAPSAPSSGDVLQLIRNGTAQTRSELGRLTGLSRTAVTLRVEQLLATGLVTERPDGGSTGGRPPVRLAFDAGAGTVLAVALGGSRAQVAVCDLAATVKVLRTLPVDLADGPEVVLNAVATELADLMKESGGDPEQVWGIGASIPGAIDISTGRSLSPPVLPGWGDVPIIEHFTPRFATPVVVDNDVNALALAEYRKHTGVRDLLYVKASTGIGAGIVSDGELRRGTLGAAGEIGHIKVTGADELTCRCGDTGCLETLAAGWALVRALPARGRQLTDTRDVTELVRTGDPEAGRMVRSAGRALGEVLAGAVNLLNPELIVLGGDLAHAYEPLVAGVRESIYQRATAMATQRLRIEQSALEEQAGVMASAVMALESVLAPRAVDEVIARRDGEVTRNHPRRPE</sequence>
<protein>
    <submittedName>
        <fullName evidence="2">ROK family transcriptional regulator</fullName>
    </submittedName>
</protein>
<proteinExistence type="inferred from homology"/>
<dbReference type="PANTHER" id="PTHR18964">
    <property type="entry name" value="ROK (REPRESSOR, ORF, KINASE) FAMILY"/>
    <property type="match status" value="1"/>
</dbReference>
<comment type="similarity">
    <text evidence="1">Belongs to the ROK (NagC/XylR) family.</text>
</comment>
<dbReference type="InterPro" id="IPR019885">
    <property type="entry name" value="Tscrpt_reg_HTH_AsnC-type_CS"/>
</dbReference>
<keyword evidence="3" id="KW-1185">Reference proteome</keyword>
<comment type="caution">
    <text evidence="2">The sequence shown here is derived from an EMBL/GenBank/DDBJ whole genome shotgun (WGS) entry which is preliminary data.</text>
</comment>
<dbReference type="RefSeq" id="WP_180892721.1">
    <property type="nucleotide sequence ID" value="NZ_JACCKD010000003.1"/>
</dbReference>
<dbReference type="InterPro" id="IPR036388">
    <property type="entry name" value="WH-like_DNA-bd_sf"/>
</dbReference>
<dbReference type="Gene3D" id="1.10.10.10">
    <property type="entry name" value="Winged helix-like DNA-binding domain superfamily/Winged helix DNA-binding domain"/>
    <property type="match status" value="1"/>
</dbReference>
<dbReference type="InterPro" id="IPR036390">
    <property type="entry name" value="WH_DNA-bd_sf"/>
</dbReference>
<dbReference type="AlphaFoldDB" id="A0A837ZZ55"/>
<dbReference type="SUPFAM" id="SSF46785">
    <property type="entry name" value="Winged helix' DNA-binding domain"/>
    <property type="match status" value="1"/>
</dbReference>
<dbReference type="SUPFAM" id="SSF53067">
    <property type="entry name" value="Actin-like ATPase domain"/>
    <property type="match status" value="1"/>
</dbReference>
<dbReference type="PROSITE" id="PS00519">
    <property type="entry name" value="HTH_ASNC_1"/>
    <property type="match status" value="1"/>
</dbReference>
<dbReference type="Proteomes" id="UP000582974">
    <property type="component" value="Unassembled WGS sequence"/>
</dbReference>
<dbReference type="Pfam" id="PF00480">
    <property type="entry name" value="ROK"/>
    <property type="match status" value="1"/>
</dbReference>
<accession>A0A837ZZ55</accession>
<organism evidence="2 3">
    <name type="scientific">Haloechinothrix aidingensis</name>
    <dbReference type="NCBI Taxonomy" id="2752311"/>
    <lineage>
        <taxon>Bacteria</taxon>
        <taxon>Bacillati</taxon>
        <taxon>Actinomycetota</taxon>
        <taxon>Actinomycetes</taxon>
        <taxon>Pseudonocardiales</taxon>
        <taxon>Pseudonocardiaceae</taxon>
        <taxon>Haloechinothrix</taxon>
    </lineage>
</organism>
<evidence type="ECO:0000313" key="3">
    <source>
        <dbReference type="Proteomes" id="UP000582974"/>
    </source>
</evidence>
<dbReference type="InterPro" id="IPR043129">
    <property type="entry name" value="ATPase_NBD"/>
</dbReference>
<evidence type="ECO:0000256" key="1">
    <source>
        <dbReference type="ARBA" id="ARBA00006479"/>
    </source>
</evidence>
<dbReference type="PANTHER" id="PTHR18964:SF173">
    <property type="entry name" value="GLUCOKINASE"/>
    <property type="match status" value="1"/>
</dbReference>
<dbReference type="InterPro" id="IPR000600">
    <property type="entry name" value="ROK"/>
</dbReference>
<evidence type="ECO:0000313" key="2">
    <source>
        <dbReference type="EMBL" id="MBA0125896.1"/>
    </source>
</evidence>
<dbReference type="Gene3D" id="3.30.420.40">
    <property type="match status" value="2"/>
</dbReference>
<name>A0A837ZZ55_9PSEU</name>
<reference evidence="2 3" key="1">
    <citation type="submission" date="2020-07" db="EMBL/GenBank/DDBJ databases">
        <title>Genome of Haloechinothrix sp.</title>
        <authorList>
            <person name="Tang S.-K."/>
            <person name="Yang L."/>
            <person name="Zhu W.-Y."/>
        </authorList>
    </citation>
    <scope>NUCLEOTIDE SEQUENCE [LARGE SCALE GENOMIC DNA]</scope>
    <source>
        <strain evidence="2 3">YIM 98757</strain>
    </source>
</reference>
<dbReference type="EMBL" id="JACCKD010000003">
    <property type="protein sequence ID" value="MBA0125896.1"/>
    <property type="molecule type" value="Genomic_DNA"/>
</dbReference>